<evidence type="ECO:0000313" key="3">
    <source>
        <dbReference type="Proteomes" id="UP000242715"/>
    </source>
</evidence>
<evidence type="ECO:0000313" key="2">
    <source>
        <dbReference type="EMBL" id="GAU50085.1"/>
    </source>
</evidence>
<organism evidence="2 3">
    <name type="scientific">Trifolium subterraneum</name>
    <name type="common">Subterranean clover</name>
    <dbReference type="NCBI Taxonomy" id="3900"/>
    <lineage>
        <taxon>Eukaryota</taxon>
        <taxon>Viridiplantae</taxon>
        <taxon>Streptophyta</taxon>
        <taxon>Embryophyta</taxon>
        <taxon>Tracheophyta</taxon>
        <taxon>Spermatophyta</taxon>
        <taxon>Magnoliopsida</taxon>
        <taxon>eudicotyledons</taxon>
        <taxon>Gunneridae</taxon>
        <taxon>Pentapetalae</taxon>
        <taxon>rosids</taxon>
        <taxon>fabids</taxon>
        <taxon>Fabales</taxon>
        <taxon>Fabaceae</taxon>
        <taxon>Papilionoideae</taxon>
        <taxon>50 kb inversion clade</taxon>
        <taxon>NPAAA clade</taxon>
        <taxon>Hologalegina</taxon>
        <taxon>IRL clade</taxon>
        <taxon>Trifolieae</taxon>
        <taxon>Trifolium</taxon>
    </lineage>
</organism>
<reference evidence="3" key="1">
    <citation type="journal article" date="2017" name="Front. Plant Sci.">
        <title>Climate Clever Clovers: New Paradigm to Reduce the Environmental Footprint of Ruminants by Breeding Low Methanogenic Forages Utilizing Haplotype Variation.</title>
        <authorList>
            <person name="Kaur P."/>
            <person name="Appels R."/>
            <person name="Bayer P.E."/>
            <person name="Keeble-Gagnere G."/>
            <person name="Wang J."/>
            <person name="Hirakawa H."/>
            <person name="Shirasawa K."/>
            <person name="Vercoe P."/>
            <person name="Stefanova K."/>
            <person name="Durmic Z."/>
            <person name="Nichols P."/>
            <person name="Revell C."/>
            <person name="Isobe S.N."/>
            <person name="Edwards D."/>
            <person name="Erskine W."/>
        </authorList>
    </citation>
    <scope>NUCLEOTIDE SEQUENCE [LARGE SCALE GENOMIC DNA]</scope>
    <source>
        <strain evidence="3">cv. Daliak</strain>
    </source>
</reference>
<accession>A0A2Z6PIN1</accession>
<dbReference type="AlphaFoldDB" id="A0A2Z6PIN1"/>
<dbReference type="OrthoDB" id="1421967at2759"/>
<proteinExistence type="predicted"/>
<name>A0A2Z6PIN1_TRISU</name>
<dbReference type="InterPro" id="IPR026960">
    <property type="entry name" value="RVT-Znf"/>
</dbReference>
<dbReference type="PANTHER" id="PTHR33116">
    <property type="entry name" value="REVERSE TRANSCRIPTASE ZINC-BINDING DOMAIN-CONTAINING PROTEIN-RELATED-RELATED"/>
    <property type="match status" value="1"/>
</dbReference>
<gene>
    <name evidence="2" type="ORF">TSUD_371690</name>
</gene>
<sequence length="438" mass="51374">MINAVLNAIPIFYLSLLKIPVKILKQVICIQREFLWGGVRGENKIKWVKWSMVCKEKSKGGLGVRDVRLANLSLLAKWRWRLLLPGNPLWKEVLVAKYGNHILNRVDWRDIRIPTLASKWWKDICTLDKVVDNHNWLAESMIRKVGNGTSTSFWCSNWIGEAPLSVTFPLLFSLSNHKNGMVRNFCDHVGENWRWSFSWRRDLFQWEEDLVVRLREILEPVVLSLVEDFWSWKLDPEGKFSVKSAYTFLVEELTRDDDLEEAMATVFDQIWDSPAPSKVIAFSWQLLSDRIPTRRNLEIRGLLGLDMPWECVGCVGRVESTTHLFLHCPSAMMVWYEVFRWLGVVLIIPPSMEVLFEVLRGSVRIKKIRRGYLMIWHATLWCIWKAQNKALFANGTFIPKEIVEEIKVVSWKWCLARTKVSLCMFYEWTWDPGDCLLR</sequence>
<evidence type="ECO:0000259" key="1">
    <source>
        <dbReference type="Pfam" id="PF13966"/>
    </source>
</evidence>
<protein>
    <recommendedName>
        <fullName evidence="1">Reverse transcriptase zinc-binding domain-containing protein</fullName>
    </recommendedName>
</protein>
<dbReference type="Proteomes" id="UP000242715">
    <property type="component" value="Unassembled WGS sequence"/>
</dbReference>
<keyword evidence="3" id="KW-1185">Reference proteome</keyword>
<dbReference type="PANTHER" id="PTHR33116:SF78">
    <property type="entry name" value="OS12G0587133 PROTEIN"/>
    <property type="match status" value="1"/>
</dbReference>
<feature type="domain" description="Reverse transcriptase zinc-binding" evidence="1">
    <location>
        <begin position="240"/>
        <end position="335"/>
    </location>
</feature>
<dbReference type="EMBL" id="DF974686">
    <property type="protein sequence ID" value="GAU50085.1"/>
    <property type="molecule type" value="Genomic_DNA"/>
</dbReference>
<dbReference type="Pfam" id="PF13966">
    <property type="entry name" value="zf-RVT"/>
    <property type="match status" value="1"/>
</dbReference>